<dbReference type="GO" id="GO:0008270">
    <property type="term" value="F:zinc ion binding"/>
    <property type="evidence" value="ECO:0007669"/>
    <property type="project" value="InterPro"/>
</dbReference>
<dbReference type="GO" id="GO:0106322">
    <property type="term" value="F:S-(hydroxymethyl)glutathione dehydrogenase (NAD+) activity"/>
    <property type="evidence" value="ECO:0007669"/>
    <property type="project" value="RHEA"/>
</dbReference>
<protein>
    <recommendedName>
        <fullName evidence="12">S-(hydroxymethyl)glutathione dehydrogenase</fullName>
        <ecNumber evidence="12">1.1.1.284</ecNumber>
    </recommendedName>
</protein>
<dbReference type="PROSITE" id="PS00059">
    <property type="entry name" value="ADH_ZINC"/>
    <property type="match status" value="1"/>
</dbReference>
<comment type="caution">
    <text evidence="15">The sequence shown here is derived from an EMBL/GenBank/DDBJ whole genome shotgun (WGS) entry which is preliminary data.</text>
</comment>
<evidence type="ECO:0000256" key="10">
    <source>
        <dbReference type="ARBA" id="ARBA00049164"/>
    </source>
</evidence>
<organism evidence="15 16">
    <name type="scientific">Furculomyces boomerangus</name>
    <dbReference type="NCBI Taxonomy" id="61424"/>
    <lineage>
        <taxon>Eukaryota</taxon>
        <taxon>Fungi</taxon>
        <taxon>Fungi incertae sedis</taxon>
        <taxon>Zoopagomycota</taxon>
        <taxon>Kickxellomycotina</taxon>
        <taxon>Harpellomycetes</taxon>
        <taxon>Harpellales</taxon>
        <taxon>Harpellaceae</taxon>
        <taxon>Furculomyces</taxon>
    </lineage>
</organism>
<dbReference type="GO" id="GO:0004022">
    <property type="term" value="F:alcohol dehydrogenase (NAD+) activity"/>
    <property type="evidence" value="ECO:0007669"/>
    <property type="project" value="UniProtKB-EC"/>
</dbReference>
<dbReference type="InterPro" id="IPR013154">
    <property type="entry name" value="ADH-like_N"/>
</dbReference>
<comment type="similarity">
    <text evidence="2 12">Belongs to the zinc-containing alcohol dehydrogenase family. Class-III subfamily.</text>
</comment>
<dbReference type="AlphaFoldDB" id="A0A2T9YAN3"/>
<dbReference type="SUPFAM" id="SSF51735">
    <property type="entry name" value="NAD(P)-binding Rossmann-fold domains"/>
    <property type="match status" value="1"/>
</dbReference>
<keyword evidence="3 12" id="KW-0479">Metal-binding</keyword>
<dbReference type="InterPro" id="IPR036291">
    <property type="entry name" value="NAD(P)-bd_dom_sf"/>
</dbReference>
<dbReference type="FunFam" id="3.40.50.720:FF:000003">
    <property type="entry name" value="S-(hydroxymethyl)glutathione dehydrogenase"/>
    <property type="match status" value="1"/>
</dbReference>
<evidence type="ECO:0000313" key="16">
    <source>
        <dbReference type="Proteomes" id="UP000245699"/>
    </source>
</evidence>
<evidence type="ECO:0000256" key="7">
    <source>
        <dbReference type="ARBA" id="ARBA00047793"/>
    </source>
</evidence>
<keyword evidence="5 12" id="KW-0560">Oxidoreductase</keyword>
<dbReference type="EC" id="1.1.1.284" evidence="12"/>
<proteinExistence type="inferred from homology"/>
<comment type="catalytic activity">
    <reaction evidence="8">
        <text>S-nitrosoglutathione + NADH + H(+) = S-(hydroxysulfenamide)glutathione + NAD(+)</text>
        <dbReference type="Rhea" id="RHEA:78371"/>
        <dbReference type="ChEBI" id="CHEBI:15378"/>
        <dbReference type="ChEBI" id="CHEBI:57540"/>
        <dbReference type="ChEBI" id="CHEBI:57945"/>
        <dbReference type="ChEBI" id="CHEBI:145544"/>
        <dbReference type="ChEBI" id="CHEBI:229723"/>
    </reaction>
</comment>
<dbReference type="Gene3D" id="3.40.50.720">
    <property type="entry name" value="NAD(P)-binding Rossmann-like Domain"/>
    <property type="match status" value="1"/>
</dbReference>
<dbReference type="Pfam" id="PF08240">
    <property type="entry name" value="ADH_N"/>
    <property type="match status" value="1"/>
</dbReference>
<dbReference type="PANTHER" id="PTHR43880">
    <property type="entry name" value="ALCOHOL DEHYDROGENASE"/>
    <property type="match status" value="1"/>
</dbReference>
<dbReference type="NCBIfam" id="TIGR02818">
    <property type="entry name" value="adh_III_F_hyde"/>
    <property type="match status" value="1"/>
</dbReference>
<dbReference type="Proteomes" id="UP000245699">
    <property type="component" value="Unassembled WGS sequence"/>
</dbReference>
<dbReference type="InterPro" id="IPR013149">
    <property type="entry name" value="ADH-like_C"/>
</dbReference>
<evidence type="ECO:0000256" key="12">
    <source>
        <dbReference type="RuleBase" id="RU362016"/>
    </source>
</evidence>
<dbReference type="InterPro" id="IPR011032">
    <property type="entry name" value="GroES-like_sf"/>
</dbReference>
<evidence type="ECO:0000256" key="9">
    <source>
        <dbReference type="ARBA" id="ARBA00048110"/>
    </source>
</evidence>
<dbReference type="GO" id="GO:0046294">
    <property type="term" value="P:formaldehyde catabolic process"/>
    <property type="evidence" value="ECO:0007669"/>
    <property type="project" value="InterPro"/>
</dbReference>
<feature type="domain" description="Alcohol dehydrogenase-like C-terminal" evidence="13">
    <location>
        <begin position="205"/>
        <end position="339"/>
    </location>
</feature>
<evidence type="ECO:0000256" key="8">
    <source>
        <dbReference type="ARBA" id="ARBA00047901"/>
    </source>
</evidence>
<keyword evidence="6 12" id="KW-0520">NAD</keyword>
<comment type="catalytic activity">
    <reaction evidence="9 12">
        <text>S-(hydroxymethyl)glutathione + NAD(+) = S-formylglutathione + NADH + H(+)</text>
        <dbReference type="Rhea" id="RHEA:19985"/>
        <dbReference type="ChEBI" id="CHEBI:15378"/>
        <dbReference type="ChEBI" id="CHEBI:57540"/>
        <dbReference type="ChEBI" id="CHEBI:57688"/>
        <dbReference type="ChEBI" id="CHEBI:57945"/>
        <dbReference type="ChEBI" id="CHEBI:58758"/>
        <dbReference type="EC" id="1.1.1.284"/>
    </reaction>
</comment>
<dbReference type="PANTHER" id="PTHR43880:SF12">
    <property type="entry name" value="ALCOHOL DEHYDROGENASE CLASS-3"/>
    <property type="match status" value="1"/>
</dbReference>
<evidence type="ECO:0000256" key="5">
    <source>
        <dbReference type="ARBA" id="ARBA00023002"/>
    </source>
</evidence>
<dbReference type="Gene3D" id="3.90.180.10">
    <property type="entry name" value="Medium-chain alcohol dehydrogenases, catalytic domain"/>
    <property type="match status" value="1"/>
</dbReference>
<keyword evidence="16" id="KW-1185">Reference proteome</keyword>
<feature type="domain" description="Alcohol dehydrogenase-like N-terminal" evidence="14">
    <location>
        <begin position="35"/>
        <end position="162"/>
    </location>
</feature>
<dbReference type="FunFam" id="3.90.180.10:FF:000001">
    <property type="entry name" value="S-(hydroxymethyl)glutathione dehydrogenase"/>
    <property type="match status" value="1"/>
</dbReference>
<dbReference type="InterPro" id="IPR002328">
    <property type="entry name" value="ADH_Zn_CS"/>
</dbReference>
<dbReference type="GO" id="GO:0080007">
    <property type="term" value="F:S-nitrosoglutathione reductase (NADH) activity"/>
    <property type="evidence" value="ECO:0007669"/>
    <property type="project" value="RHEA"/>
</dbReference>
<gene>
    <name evidence="15" type="ORF">BB559_005118</name>
</gene>
<comment type="cofactor">
    <cofactor evidence="1 12">
        <name>Zn(2+)</name>
        <dbReference type="ChEBI" id="CHEBI:29105"/>
    </cofactor>
</comment>
<dbReference type="InterPro" id="IPR014183">
    <property type="entry name" value="ADH_3"/>
</dbReference>
<comment type="catalytic activity">
    <reaction evidence="7">
        <text>S-(hydroxymethyl)glutathione + NADP(+) = S-formylglutathione + NADPH + H(+)</text>
        <dbReference type="Rhea" id="RHEA:19981"/>
        <dbReference type="ChEBI" id="CHEBI:15378"/>
        <dbReference type="ChEBI" id="CHEBI:57688"/>
        <dbReference type="ChEBI" id="CHEBI:57783"/>
        <dbReference type="ChEBI" id="CHEBI:58349"/>
        <dbReference type="ChEBI" id="CHEBI:58758"/>
        <dbReference type="EC" id="1.1.1.284"/>
    </reaction>
</comment>
<evidence type="ECO:0000313" key="15">
    <source>
        <dbReference type="EMBL" id="PVU89391.1"/>
    </source>
</evidence>
<dbReference type="GO" id="GO:0005829">
    <property type="term" value="C:cytosol"/>
    <property type="evidence" value="ECO:0007669"/>
    <property type="project" value="TreeGrafter"/>
</dbReference>
<dbReference type="EMBL" id="MBFT01000547">
    <property type="protein sequence ID" value="PVU89391.1"/>
    <property type="molecule type" value="Genomic_DNA"/>
</dbReference>
<evidence type="ECO:0000256" key="3">
    <source>
        <dbReference type="ARBA" id="ARBA00022723"/>
    </source>
</evidence>
<dbReference type="GO" id="GO:0106321">
    <property type="term" value="F:S-(hydroxymethyl)glutathione dehydrogenase (NADP+) activity"/>
    <property type="evidence" value="ECO:0007669"/>
    <property type="project" value="RHEA"/>
</dbReference>
<evidence type="ECO:0000256" key="2">
    <source>
        <dbReference type="ARBA" id="ARBA00010902"/>
    </source>
</evidence>
<evidence type="ECO:0000256" key="11">
    <source>
        <dbReference type="ARBA" id="ARBA00049243"/>
    </source>
</evidence>
<comment type="catalytic activity">
    <reaction evidence="10">
        <text>a secondary alcohol + NAD(+) = a ketone + NADH + H(+)</text>
        <dbReference type="Rhea" id="RHEA:10740"/>
        <dbReference type="ChEBI" id="CHEBI:15378"/>
        <dbReference type="ChEBI" id="CHEBI:17087"/>
        <dbReference type="ChEBI" id="CHEBI:35681"/>
        <dbReference type="ChEBI" id="CHEBI:57540"/>
        <dbReference type="ChEBI" id="CHEBI:57945"/>
        <dbReference type="EC" id="1.1.1.1"/>
    </reaction>
</comment>
<evidence type="ECO:0000259" key="14">
    <source>
        <dbReference type="Pfam" id="PF08240"/>
    </source>
</evidence>
<dbReference type="CDD" id="cd08300">
    <property type="entry name" value="alcohol_DH_class_III"/>
    <property type="match status" value="1"/>
</dbReference>
<dbReference type="STRING" id="61424.A0A2T9YAN3"/>
<accession>A0A2T9YAN3</accession>
<evidence type="ECO:0000256" key="1">
    <source>
        <dbReference type="ARBA" id="ARBA00001947"/>
    </source>
</evidence>
<sequence>MSDFEGKPITCKAAVAWGPAQPLVIEDVVVAPPKAGEVRIKIVATSICHTDAYSLSGKDPEGVFPCILGHEGAGIVESVGEGVTSVKPGDHVIPLYTPECRECKFCKSGKTNLCQKIRSTQGQGLMPDGTSRFTCKGQTIYHYMGTSTFSQYTVTAEISVAKIDPNAPLDKVCLLGCGIPTGFGAVTNTAKVEPGATVAVFGCGAIGLSVIQGAKYAKAGKIIAIDINPSKFVLAKQFGATDFVNPLDYPDKPIQQVIVDNYDGGVDYSFESSGGNTKIMRAALECCHKGWGESIIISVANAGEEISTRPFQLVTGRVWKGTAFGGVKGRTEIPEYVNMYTRGDLKIDEFITHHMKLEEINEGFKLQHEGKCIRPVIPMFD</sequence>
<keyword evidence="4 12" id="KW-0862">Zinc</keyword>
<evidence type="ECO:0000259" key="13">
    <source>
        <dbReference type="Pfam" id="PF00107"/>
    </source>
</evidence>
<name>A0A2T9YAN3_9FUNG</name>
<evidence type="ECO:0000256" key="4">
    <source>
        <dbReference type="ARBA" id="ARBA00022833"/>
    </source>
</evidence>
<dbReference type="OrthoDB" id="417550at2759"/>
<dbReference type="SUPFAM" id="SSF50129">
    <property type="entry name" value="GroES-like"/>
    <property type="match status" value="2"/>
</dbReference>
<reference evidence="15 16" key="1">
    <citation type="journal article" date="2018" name="MBio">
        <title>Comparative Genomics Reveals the Core Gene Toolbox for the Fungus-Insect Symbiosis.</title>
        <authorList>
            <person name="Wang Y."/>
            <person name="Stata M."/>
            <person name="Wang W."/>
            <person name="Stajich J.E."/>
            <person name="White M.M."/>
            <person name="Moncalvo J.M."/>
        </authorList>
    </citation>
    <scope>NUCLEOTIDE SEQUENCE [LARGE SCALE GENOMIC DNA]</scope>
    <source>
        <strain evidence="15 16">AUS-77-4</strain>
    </source>
</reference>
<dbReference type="Pfam" id="PF00107">
    <property type="entry name" value="ADH_zinc_N"/>
    <property type="match status" value="1"/>
</dbReference>
<comment type="catalytic activity">
    <reaction evidence="11">
        <text>a primary alcohol + NAD(+) = an aldehyde + NADH + H(+)</text>
        <dbReference type="Rhea" id="RHEA:10736"/>
        <dbReference type="ChEBI" id="CHEBI:15378"/>
        <dbReference type="ChEBI" id="CHEBI:15734"/>
        <dbReference type="ChEBI" id="CHEBI:17478"/>
        <dbReference type="ChEBI" id="CHEBI:57540"/>
        <dbReference type="ChEBI" id="CHEBI:57945"/>
        <dbReference type="EC" id="1.1.1.1"/>
    </reaction>
</comment>
<evidence type="ECO:0000256" key="6">
    <source>
        <dbReference type="ARBA" id="ARBA00023027"/>
    </source>
</evidence>